<evidence type="ECO:0000313" key="8">
    <source>
        <dbReference type="Proteomes" id="UP000472277"/>
    </source>
</evidence>
<evidence type="ECO:0000259" key="6">
    <source>
        <dbReference type="PROSITE" id="PS50208"/>
    </source>
</evidence>
<feature type="domain" description="Caspase family p20" evidence="6">
    <location>
        <begin position="55"/>
        <end position="136"/>
    </location>
</feature>
<dbReference type="InParanoid" id="A0A674A9C3"/>
<dbReference type="KEGG" id="stru:115187387"/>
<evidence type="ECO:0000256" key="3">
    <source>
        <dbReference type="ARBA" id="ARBA00022703"/>
    </source>
</evidence>
<name>A0A674A9C3_SALTR</name>
<dbReference type="InterPro" id="IPR001309">
    <property type="entry name" value="Pept_C14_p20"/>
</dbReference>
<dbReference type="GeneID" id="115187387"/>
<dbReference type="Pfam" id="PF00656">
    <property type="entry name" value="Peptidase_C14"/>
    <property type="match status" value="1"/>
</dbReference>
<dbReference type="AlphaFoldDB" id="A0A674A9C3"/>
<dbReference type="OMA" id="VNENMNT"/>
<reference evidence="7" key="1">
    <citation type="submission" date="2025-08" db="UniProtKB">
        <authorList>
            <consortium name="Ensembl"/>
        </authorList>
    </citation>
    <scope>IDENTIFICATION</scope>
</reference>
<keyword evidence="2" id="KW-0645">Protease</keyword>
<dbReference type="PANTHER" id="PTHR47901">
    <property type="entry name" value="CASPASE RECRUITMENT DOMAIN-CONTAINING PROTEIN 18"/>
    <property type="match status" value="1"/>
</dbReference>
<dbReference type="PRINTS" id="PR00376">
    <property type="entry name" value="IL1BCENZYME"/>
</dbReference>
<dbReference type="Proteomes" id="UP000472277">
    <property type="component" value="Unassembled WGS sequence"/>
</dbReference>
<dbReference type="SUPFAM" id="SSF52129">
    <property type="entry name" value="Caspase-like"/>
    <property type="match status" value="1"/>
</dbReference>
<dbReference type="RefSeq" id="XP_029602328.1">
    <property type="nucleotide sequence ID" value="XM_029746468.1"/>
</dbReference>
<dbReference type="Gene3D" id="3.40.50.1460">
    <property type="match status" value="1"/>
</dbReference>
<dbReference type="GO" id="GO:0006508">
    <property type="term" value="P:proteolysis"/>
    <property type="evidence" value="ECO:0007669"/>
    <property type="project" value="UniProtKB-KW"/>
</dbReference>
<evidence type="ECO:0000256" key="5">
    <source>
        <dbReference type="SAM" id="MobiDB-lite"/>
    </source>
</evidence>
<evidence type="ECO:0000256" key="4">
    <source>
        <dbReference type="ARBA" id="ARBA00022801"/>
    </source>
</evidence>
<dbReference type="GO" id="GO:0004197">
    <property type="term" value="F:cysteine-type endopeptidase activity"/>
    <property type="evidence" value="ECO:0007669"/>
    <property type="project" value="InterPro"/>
</dbReference>
<evidence type="ECO:0000256" key="1">
    <source>
        <dbReference type="ARBA" id="ARBA00010134"/>
    </source>
</evidence>
<dbReference type="GeneTree" id="ENSGT00940000164532"/>
<feature type="region of interest" description="Disordered" evidence="5">
    <location>
        <begin position="142"/>
        <end position="163"/>
    </location>
</feature>
<protein>
    <submittedName>
        <fullName evidence="7">Caspase-14-like</fullName>
    </submittedName>
</protein>
<keyword evidence="3" id="KW-0053">Apoptosis</keyword>
<reference evidence="7" key="2">
    <citation type="submission" date="2025-09" db="UniProtKB">
        <authorList>
            <consortium name="Ensembl"/>
        </authorList>
    </citation>
    <scope>IDENTIFICATION</scope>
</reference>
<dbReference type="PANTHER" id="PTHR47901:SF8">
    <property type="entry name" value="CASPASE-3"/>
    <property type="match status" value="1"/>
</dbReference>
<dbReference type="InterPro" id="IPR015917">
    <property type="entry name" value="Pept_C14A"/>
</dbReference>
<proteinExistence type="inferred from homology"/>
<dbReference type="SMART" id="SM00115">
    <property type="entry name" value="CASc"/>
    <property type="match status" value="1"/>
</dbReference>
<sequence length="295" mass="32959">MDNSQIQQDFDRYDLKGQRRALLLRINHSGADSDLEIMKKLFNDYGVQFEPPVIDKTAEEMKRAVSDFRDSINGSKEDISCVFVVTTSHGNRDVIVGADNKRLLVKDIIEPFGDELCPKMKGKPKVFIIDACRGPRKDLGVPLDSAADTTTSEEDEKTRTYRSSRVPPCINDMLVAYSSMTDYVSLMSDLGSHMIVNIGEVFGSATEEEHVYDLLVKANAKMVMRSSSGDTTKKVVMTIESTLKRLLYLGRKTGTGTTNLERNHISGAAIITRSRMVTCLDEIPEPKRKDTCFLS</sequence>
<evidence type="ECO:0000313" key="7">
    <source>
        <dbReference type="Ensembl" id="ENSSTUP00000055868.1"/>
    </source>
</evidence>
<comment type="similarity">
    <text evidence="1">Belongs to the peptidase C14A family.</text>
</comment>
<dbReference type="OrthoDB" id="6097640at2759"/>
<dbReference type="GO" id="GO:0006915">
    <property type="term" value="P:apoptotic process"/>
    <property type="evidence" value="ECO:0007669"/>
    <property type="project" value="UniProtKB-KW"/>
</dbReference>
<accession>A0A674A9C3</accession>
<keyword evidence="8" id="KW-1185">Reference proteome</keyword>
<keyword evidence="4" id="KW-0378">Hydrolase</keyword>
<dbReference type="Ensembl" id="ENSSTUT00000058443.1">
    <property type="protein sequence ID" value="ENSSTUP00000055868.1"/>
    <property type="gene ID" value="ENSSTUG00000023721.1"/>
</dbReference>
<dbReference type="InterPro" id="IPR002398">
    <property type="entry name" value="Pept_C14"/>
</dbReference>
<evidence type="ECO:0000256" key="2">
    <source>
        <dbReference type="ARBA" id="ARBA00022670"/>
    </source>
</evidence>
<dbReference type="InterPro" id="IPR029030">
    <property type="entry name" value="Caspase-like_dom_sf"/>
</dbReference>
<organism evidence="7 8">
    <name type="scientific">Salmo trutta</name>
    <name type="common">Brown trout</name>
    <dbReference type="NCBI Taxonomy" id="8032"/>
    <lineage>
        <taxon>Eukaryota</taxon>
        <taxon>Metazoa</taxon>
        <taxon>Chordata</taxon>
        <taxon>Craniata</taxon>
        <taxon>Vertebrata</taxon>
        <taxon>Euteleostomi</taxon>
        <taxon>Actinopterygii</taxon>
        <taxon>Neopterygii</taxon>
        <taxon>Teleostei</taxon>
        <taxon>Protacanthopterygii</taxon>
        <taxon>Salmoniformes</taxon>
        <taxon>Salmonidae</taxon>
        <taxon>Salmoninae</taxon>
        <taxon>Salmo</taxon>
    </lineage>
</organism>
<gene>
    <name evidence="7" type="primary">LOC115187387</name>
</gene>
<dbReference type="InterPro" id="IPR011600">
    <property type="entry name" value="Pept_C14_caspase"/>
</dbReference>
<dbReference type="PROSITE" id="PS50208">
    <property type="entry name" value="CASPASE_P20"/>
    <property type="match status" value="1"/>
</dbReference>